<dbReference type="SUPFAM" id="SSF53067">
    <property type="entry name" value="Actin-like ATPase domain"/>
    <property type="match status" value="1"/>
</dbReference>
<dbReference type="Gene3D" id="1.10.10.10">
    <property type="entry name" value="Winged helix-like DNA-binding domain superfamily/Winged helix DNA-binding domain"/>
    <property type="match status" value="1"/>
</dbReference>
<dbReference type="Proteomes" id="UP001404956">
    <property type="component" value="Unassembled WGS sequence"/>
</dbReference>
<accession>A0ABP9X8W8</accession>
<dbReference type="CDD" id="cd00090">
    <property type="entry name" value="HTH_ARSR"/>
    <property type="match status" value="1"/>
</dbReference>
<dbReference type="Gene3D" id="3.30.420.40">
    <property type="match status" value="2"/>
</dbReference>
<protein>
    <submittedName>
        <fullName evidence="3">N-acetylmannosamine kinase</fullName>
    </submittedName>
</protein>
<evidence type="ECO:0000313" key="4">
    <source>
        <dbReference type="Proteomes" id="UP001404956"/>
    </source>
</evidence>
<dbReference type="SUPFAM" id="SSF46785">
    <property type="entry name" value="Winged helix' DNA-binding domain"/>
    <property type="match status" value="1"/>
</dbReference>
<comment type="similarity">
    <text evidence="1">Belongs to the ROK (NagC/XylR) family.</text>
</comment>
<keyword evidence="3" id="KW-0808">Transferase</keyword>
<comment type="caution">
    <text evidence="3">The sequence shown here is derived from an EMBL/GenBank/DDBJ whole genome shotgun (WGS) entry which is preliminary data.</text>
</comment>
<name>A0ABP9X8W8_9DEIO</name>
<dbReference type="InterPro" id="IPR043129">
    <property type="entry name" value="ATPase_NBD"/>
</dbReference>
<dbReference type="InterPro" id="IPR011991">
    <property type="entry name" value="ArsR-like_HTH"/>
</dbReference>
<reference evidence="3 4" key="1">
    <citation type="submission" date="2024-02" db="EMBL/GenBank/DDBJ databases">
        <title>Deinococcus aluminii NBRC 112889.</title>
        <authorList>
            <person name="Ichikawa N."/>
            <person name="Katano-Makiyama Y."/>
            <person name="Hidaka K."/>
        </authorList>
    </citation>
    <scope>NUCLEOTIDE SEQUENCE [LARGE SCALE GENOMIC DNA]</scope>
    <source>
        <strain evidence="3 4">NBRC 112889</strain>
    </source>
</reference>
<keyword evidence="3" id="KW-0418">Kinase</keyword>
<dbReference type="PANTHER" id="PTHR18964">
    <property type="entry name" value="ROK (REPRESSOR, ORF, KINASE) FAMILY"/>
    <property type="match status" value="1"/>
</dbReference>
<dbReference type="GO" id="GO:0016301">
    <property type="term" value="F:kinase activity"/>
    <property type="evidence" value="ECO:0007669"/>
    <property type="project" value="UniProtKB-KW"/>
</dbReference>
<gene>
    <name evidence="3" type="primary">nanK_1</name>
    <name evidence="3" type="ORF">Dalu01_00189</name>
</gene>
<evidence type="ECO:0000313" key="3">
    <source>
        <dbReference type="EMBL" id="GAA5531814.1"/>
    </source>
</evidence>
<evidence type="ECO:0000256" key="2">
    <source>
        <dbReference type="SAM" id="MobiDB-lite"/>
    </source>
</evidence>
<evidence type="ECO:0000256" key="1">
    <source>
        <dbReference type="ARBA" id="ARBA00006479"/>
    </source>
</evidence>
<dbReference type="InterPro" id="IPR036390">
    <property type="entry name" value="WH_DNA-bd_sf"/>
</dbReference>
<dbReference type="Pfam" id="PF00480">
    <property type="entry name" value="ROK"/>
    <property type="match status" value="1"/>
</dbReference>
<dbReference type="EMBL" id="BAABRV010000001">
    <property type="protein sequence ID" value="GAA5531814.1"/>
    <property type="molecule type" value="Genomic_DNA"/>
</dbReference>
<proteinExistence type="inferred from homology"/>
<feature type="compositionally biased region" description="Low complexity" evidence="2">
    <location>
        <begin position="469"/>
        <end position="481"/>
    </location>
</feature>
<dbReference type="PANTHER" id="PTHR18964:SF149">
    <property type="entry name" value="BIFUNCTIONAL UDP-N-ACETYLGLUCOSAMINE 2-EPIMERASE_N-ACETYLMANNOSAMINE KINASE"/>
    <property type="match status" value="1"/>
</dbReference>
<dbReference type="CDD" id="cd24076">
    <property type="entry name" value="ASKHA_ATPase_ROK_BsXylR-like"/>
    <property type="match status" value="1"/>
</dbReference>
<sequence>MTNKIGEPHYEAINKRSVRSGGLPFSRLLPGVPVTYSTPLPDTLDLAAIRARNTLLLLGRLWQGDRARVDLARELGLSRSAISSIVTELMDAGLIHEAGQRAAGQGAAGRASGGGGTVGRRATLLALNARAAHLLAVDLGASHARVDLMDLRCVTRATRTVPHEILCGPAATYALLADLTQAVLTEAGVRRAQVAGVGAGVPGPVDHATGRVVQPPNMPGWDGENVMAGLEKALGLPTRVDNDANLGALAETRFGAHRGALDLIYVKAATGIGAGVLLGGRLHRGVRGGAGEIGHISINEQGPVGRSGNPGSLESYAAAQVLVETAAARRAAGMPTALPASLTLADLIAQANTDPLARAVWAEAGHHLGLAISTALNLFNPSAVVIGGRLAQAGEVFLDAVRESALSRTMRINADRALIDLSTLGADAAVLGAGAMLLDHLFTPAGLRHLYGVAAGRGPPHVPPPASPAAPAFPNSFGGTP</sequence>
<dbReference type="InterPro" id="IPR036388">
    <property type="entry name" value="WH-like_DNA-bd_sf"/>
</dbReference>
<feature type="region of interest" description="Disordered" evidence="2">
    <location>
        <begin position="460"/>
        <end position="481"/>
    </location>
</feature>
<organism evidence="3 4">
    <name type="scientific">Deinococcus aluminii</name>
    <dbReference type="NCBI Taxonomy" id="1656885"/>
    <lineage>
        <taxon>Bacteria</taxon>
        <taxon>Thermotogati</taxon>
        <taxon>Deinococcota</taxon>
        <taxon>Deinococci</taxon>
        <taxon>Deinococcales</taxon>
        <taxon>Deinococcaceae</taxon>
        <taxon>Deinococcus</taxon>
    </lineage>
</organism>
<keyword evidence="4" id="KW-1185">Reference proteome</keyword>
<dbReference type="InterPro" id="IPR000600">
    <property type="entry name" value="ROK"/>
</dbReference>